<sequence>MGGRRFAWARAGAGGALLALATAACGVADPSDGVSDEPIETSVEAIRAGTEGGGVGVVEIGGCTGTLIGEHMILTAAHCFDDDIGTALTGLVRTRVNYADTGTTWRCMTGAPSNGKCDVDRDVYVRRLQHGWASGSDLAAVFTKDKGGSFSNVTINDAAIGVYAGTLSSSESYTFYGRGYYHYNGTGAGVMRYMKDSLNYLASDYFLTDADEIRVCRGDSGGPYFRGNGNWVFGVQSNAELSSECAQVGEEVRGTRLTPTRINNINAWRALEGLPACTTYSSTITDRFVCD</sequence>
<evidence type="ECO:0000313" key="3">
    <source>
        <dbReference type="EMBL" id="AGP34515.1"/>
    </source>
</evidence>
<evidence type="ECO:0000256" key="1">
    <source>
        <dbReference type="SAM" id="SignalP"/>
    </source>
</evidence>
<feature type="domain" description="Peptidase S1" evidence="2">
    <location>
        <begin position="1"/>
        <end position="268"/>
    </location>
</feature>
<dbReference type="Gene3D" id="2.40.10.10">
    <property type="entry name" value="Trypsin-like serine proteases"/>
    <property type="match status" value="1"/>
</dbReference>
<dbReference type="PRINTS" id="PR00722">
    <property type="entry name" value="CHYMOTRYPSIN"/>
</dbReference>
<name>S4XRN1_SORCE</name>
<protein>
    <recommendedName>
        <fullName evidence="2">Peptidase S1 domain-containing protein</fullName>
    </recommendedName>
</protein>
<dbReference type="PROSITE" id="PS51257">
    <property type="entry name" value="PROKAR_LIPOPROTEIN"/>
    <property type="match status" value="1"/>
</dbReference>
<dbReference type="GO" id="GO:0004252">
    <property type="term" value="F:serine-type endopeptidase activity"/>
    <property type="evidence" value="ECO:0007669"/>
    <property type="project" value="InterPro"/>
</dbReference>
<keyword evidence="1" id="KW-0732">Signal</keyword>
<feature type="chain" id="PRO_5004525737" description="Peptidase S1 domain-containing protein" evidence="1">
    <location>
        <begin position="29"/>
        <end position="291"/>
    </location>
</feature>
<evidence type="ECO:0000313" key="4">
    <source>
        <dbReference type="Proteomes" id="UP000014803"/>
    </source>
</evidence>
<dbReference type="AlphaFoldDB" id="S4XRN1"/>
<gene>
    <name evidence="3" type="ORF">SCE1572_08355</name>
</gene>
<dbReference type="InterPro" id="IPR043504">
    <property type="entry name" value="Peptidase_S1_PA_chymotrypsin"/>
</dbReference>
<dbReference type="EMBL" id="CP003969">
    <property type="protein sequence ID" value="AGP34515.1"/>
    <property type="molecule type" value="Genomic_DNA"/>
</dbReference>
<dbReference type="GO" id="GO:0006508">
    <property type="term" value="P:proteolysis"/>
    <property type="evidence" value="ECO:0007669"/>
    <property type="project" value="InterPro"/>
</dbReference>
<dbReference type="InterPro" id="IPR009003">
    <property type="entry name" value="Peptidase_S1_PA"/>
</dbReference>
<dbReference type="RefSeq" id="WP_020733656.1">
    <property type="nucleotide sequence ID" value="NC_021658.1"/>
</dbReference>
<dbReference type="PATRIC" id="fig|1254432.3.peg.1858"/>
<dbReference type="KEGG" id="scu:SCE1572_08355"/>
<accession>S4XRN1</accession>
<dbReference type="HOGENOM" id="CLU_956140_0_0_7"/>
<reference evidence="3 4" key="1">
    <citation type="journal article" date="2013" name="Sci. Rep.">
        <title>Extraordinary expansion of a Sorangium cellulosum genome from an alkaline milieu.</title>
        <authorList>
            <person name="Han K."/>
            <person name="Li Z.F."/>
            <person name="Peng R."/>
            <person name="Zhu L.P."/>
            <person name="Zhou T."/>
            <person name="Wang L.G."/>
            <person name="Li S.G."/>
            <person name="Zhang X.B."/>
            <person name="Hu W."/>
            <person name="Wu Z.H."/>
            <person name="Qin N."/>
            <person name="Li Y.Z."/>
        </authorList>
    </citation>
    <scope>NUCLEOTIDE SEQUENCE [LARGE SCALE GENOMIC DNA]</scope>
    <source>
        <strain evidence="3 4">So0157-2</strain>
    </source>
</reference>
<proteinExistence type="predicted"/>
<dbReference type="InterPro" id="IPR001254">
    <property type="entry name" value="Trypsin_dom"/>
</dbReference>
<dbReference type="eggNOG" id="COG3591">
    <property type="taxonomic scope" value="Bacteria"/>
</dbReference>
<dbReference type="PROSITE" id="PS00134">
    <property type="entry name" value="TRYPSIN_HIS"/>
    <property type="match status" value="1"/>
</dbReference>
<dbReference type="Pfam" id="PF00089">
    <property type="entry name" value="Trypsin"/>
    <property type="match status" value="1"/>
</dbReference>
<dbReference type="InterPro" id="IPR018114">
    <property type="entry name" value="TRYPSIN_HIS"/>
</dbReference>
<dbReference type="InterPro" id="IPR001314">
    <property type="entry name" value="Peptidase_S1A"/>
</dbReference>
<feature type="signal peptide" evidence="1">
    <location>
        <begin position="1"/>
        <end position="28"/>
    </location>
</feature>
<organism evidence="3 4">
    <name type="scientific">Sorangium cellulosum So0157-2</name>
    <dbReference type="NCBI Taxonomy" id="1254432"/>
    <lineage>
        <taxon>Bacteria</taxon>
        <taxon>Pseudomonadati</taxon>
        <taxon>Myxococcota</taxon>
        <taxon>Polyangia</taxon>
        <taxon>Polyangiales</taxon>
        <taxon>Polyangiaceae</taxon>
        <taxon>Sorangium</taxon>
    </lineage>
</organism>
<dbReference type="PROSITE" id="PS50240">
    <property type="entry name" value="TRYPSIN_DOM"/>
    <property type="match status" value="1"/>
</dbReference>
<dbReference type="SUPFAM" id="SSF50494">
    <property type="entry name" value="Trypsin-like serine proteases"/>
    <property type="match status" value="1"/>
</dbReference>
<evidence type="ECO:0000259" key="2">
    <source>
        <dbReference type="PROSITE" id="PS50240"/>
    </source>
</evidence>
<dbReference type="Proteomes" id="UP000014803">
    <property type="component" value="Chromosome"/>
</dbReference>